<evidence type="ECO:0000259" key="3">
    <source>
        <dbReference type="PROSITE" id="PS50110"/>
    </source>
</evidence>
<dbReference type="InterPro" id="IPR011006">
    <property type="entry name" value="CheY-like_superfamily"/>
</dbReference>
<reference evidence="4 5" key="1">
    <citation type="submission" date="2020-02" db="EMBL/GenBank/DDBJ databases">
        <authorList>
            <person name="Zheng R.K."/>
            <person name="Sun C.M."/>
        </authorList>
    </citation>
    <scope>NUCLEOTIDE SEQUENCE [LARGE SCALE GENOMIC DNA]</scope>
    <source>
        <strain evidence="5">rifampicinis</strain>
    </source>
</reference>
<organism evidence="4 5">
    <name type="scientific">Phototrophicus methaneseepsis</name>
    <dbReference type="NCBI Taxonomy" id="2710758"/>
    <lineage>
        <taxon>Bacteria</taxon>
        <taxon>Bacillati</taxon>
        <taxon>Chloroflexota</taxon>
        <taxon>Candidatus Thermofontia</taxon>
        <taxon>Phototrophicales</taxon>
        <taxon>Phototrophicaceae</taxon>
        <taxon>Phototrophicus</taxon>
    </lineage>
</organism>
<dbReference type="KEGG" id="pmet:G4Y79_06410"/>
<evidence type="ECO:0000313" key="5">
    <source>
        <dbReference type="Proteomes" id="UP000594468"/>
    </source>
</evidence>
<feature type="modified residue" description="4-aspartylphosphate" evidence="2">
    <location>
        <position position="56"/>
    </location>
</feature>
<proteinExistence type="predicted"/>
<dbReference type="SMART" id="SM00448">
    <property type="entry name" value="REC"/>
    <property type="match status" value="1"/>
</dbReference>
<dbReference type="PANTHER" id="PTHR44591">
    <property type="entry name" value="STRESS RESPONSE REGULATOR PROTEIN 1"/>
    <property type="match status" value="1"/>
</dbReference>
<dbReference type="InterPro" id="IPR001789">
    <property type="entry name" value="Sig_transdc_resp-reg_receiver"/>
</dbReference>
<dbReference type="InterPro" id="IPR050595">
    <property type="entry name" value="Bact_response_regulator"/>
</dbReference>
<keyword evidence="1 2" id="KW-0597">Phosphoprotein</keyword>
<sequence>MAQQPHALVIDDNALNVKVMSQLLHKQGVMVTDVQNPNSLESFLPQLGPVDIIFVDLEMPGLDGYSVKEMIRAYNISSPIIAYTVHVSEINEVRKSGFDGFLGKPLDGTRFPGQLDRILRGESVWEWER</sequence>
<evidence type="ECO:0000313" key="4">
    <source>
        <dbReference type="EMBL" id="QPC84009.1"/>
    </source>
</evidence>
<accession>A0A7S8EBR6</accession>
<keyword evidence="5" id="KW-1185">Reference proteome</keyword>
<evidence type="ECO:0000256" key="2">
    <source>
        <dbReference type="PROSITE-ProRule" id="PRU00169"/>
    </source>
</evidence>
<protein>
    <submittedName>
        <fullName evidence="4">Response regulator</fullName>
    </submittedName>
</protein>
<evidence type="ECO:0000256" key="1">
    <source>
        <dbReference type="ARBA" id="ARBA00022553"/>
    </source>
</evidence>
<dbReference type="CDD" id="cd17546">
    <property type="entry name" value="REC_hyHK_CKI1_RcsC-like"/>
    <property type="match status" value="1"/>
</dbReference>
<dbReference type="AlphaFoldDB" id="A0A7S8EBR6"/>
<feature type="domain" description="Response regulatory" evidence="3">
    <location>
        <begin position="6"/>
        <end position="119"/>
    </location>
</feature>
<dbReference type="EMBL" id="CP062983">
    <property type="protein sequence ID" value="QPC84009.1"/>
    <property type="molecule type" value="Genomic_DNA"/>
</dbReference>
<dbReference type="GO" id="GO:0000160">
    <property type="term" value="P:phosphorelay signal transduction system"/>
    <property type="evidence" value="ECO:0007669"/>
    <property type="project" value="InterPro"/>
</dbReference>
<dbReference type="SUPFAM" id="SSF52172">
    <property type="entry name" value="CheY-like"/>
    <property type="match status" value="1"/>
</dbReference>
<dbReference type="Proteomes" id="UP000594468">
    <property type="component" value="Chromosome"/>
</dbReference>
<dbReference type="Pfam" id="PF00072">
    <property type="entry name" value="Response_reg"/>
    <property type="match status" value="1"/>
</dbReference>
<dbReference type="Gene3D" id="3.40.50.2300">
    <property type="match status" value="1"/>
</dbReference>
<name>A0A7S8EBR6_9CHLR</name>
<gene>
    <name evidence="4" type="ORF">G4Y79_06410</name>
</gene>
<dbReference type="RefSeq" id="WP_195172073.1">
    <property type="nucleotide sequence ID" value="NZ_CP062983.1"/>
</dbReference>
<dbReference type="PROSITE" id="PS50110">
    <property type="entry name" value="RESPONSE_REGULATORY"/>
    <property type="match status" value="1"/>
</dbReference>
<dbReference type="PANTHER" id="PTHR44591:SF3">
    <property type="entry name" value="RESPONSE REGULATORY DOMAIN-CONTAINING PROTEIN"/>
    <property type="match status" value="1"/>
</dbReference>